<evidence type="ECO:0000256" key="1">
    <source>
        <dbReference type="SAM" id="MobiDB-lite"/>
    </source>
</evidence>
<dbReference type="EMBL" id="JAJJMA010211295">
    <property type="protein sequence ID" value="MCL7040351.1"/>
    <property type="molecule type" value="Genomic_DNA"/>
</dbReference>
<dbReference type="PANTHER" id="PTHR31972:SF3">
    <property type="entry name" value="OS09G0416600 PROTEIN"/>
    <property type="match status" value="1"/>
</dbReference>
<sequence>MLKSSSSFPSPCFRPSTITDDNNNDTHPPSSTAAPPQPISGKPNVTSCVYQTPELGLVSFTWYTNVLGRSLQIDFRLPNNNTNESSESSATTSTGPCCFNLHIQPILFWRRKNGSKTFTLSNNNSKASSLQICWNFSKAKFSSDHPEPKSGFYVILVLDGVMILLVGDSYNKKNKHQNQVLVLRREHVFASRFYSTKVKLGGKTRDVTIDCRIGDNKDDKEARLCFSIDGVEVIEIKRLKWKFRGNQRVVIDGKYTVHVSWDVYNWLFKSSSSSSSSSSPPGSHGHGVNGNAAVFMFRFENPFEIEDYEEEMVEDGKMVGCGFGGISKIGLKKRSGSSSMSSSMSPSVSSSSCSTTSSVMEWANMEDSELDKTDNNRPPGFSLLIYAWKN</sequence>
<accession>A0AA42AUD5</accession>
<dbReference type="AlphaFoldDB" id="A0AA42AUD5"/>
<dbReference type="PANTHER" id="PTHR31972">
    <property type="entry name" value="EXPRESSED PROTEIN"/>
    <property type="match status" value="1"/>
</dbReference>
<feature type="compositionally biased region" description="Low complexity" evidence="1">
    <location>
        <begin position="336"/>
        <end position="354"/>
    </location>
</feature>
<dbReference type="Proteomes" id="UP001177140">
    <property type="component" value="Unassembled WGS sequence"/>
</dbReference>
<feature type="region of interest" description="Disordered" evidence="1">
    <location>
        <begin position="335"/>
        <end position="354"/>
    </location>
</feature>
<keyword evidence="3" id="KW-1185">Reference proteome</keyword>
<comment type="caution">
    <text evidence="2">The sequence shown here is derived from an EMBL/GenBank/DDBJ whole genome shotgun (WGS) entry which is preliminary data.</text>
</comment>
<feature type="compositionally biased region" description="Polar residues" evidence="1">
    <location>
        <begin position="17"/>
        <end position="34"/>
    </location>
</feature>
<name>A0AA42AUD5_PAPNU</name>
<organism evidence="2 3">
    <name type="scientific">Papaver nudicaule</name>
    <name type="common">Iceland poppy</name>
    <dbReference type="NCBI Taxonomy" id="74823"/>
    <lineage>
        <taxon>Eukaryota</taxon>
        <taxon>Viridiplantae</taxon>
        <taxon>Streptophyta</taxon>
        <taxon>Embryophyta</taxon>
        <taxon>Tracheophyta</taxon>
        <taxon>Spermatophyta</taxon>
        <taxon>Magnoliopsida</taxon>
        <taxon>Ranunculales</taxon>
        <taxon>Papaveraceae</taxon>
        <taxon>Papaveroideae</taxon>
        <taxon>Papaver</taxon>
    </lineage>
</organism>
<feature type="region of interest" description="Disordered" evidence="1">
    <location>
        <begin position="1"/>
        <end position="40"/>
    </location>
</feature>
<gene>
    <name evidence="2" type="ORF">MKW94_001925</name>
</gene>
<reference evidence="2" key="1">
    <citation type="submission" date="2022-03" db="EMBL/GenBank/DDBJ databases">
        <title>A functionally conserved STORR gene fusion in Papaver species that diverged 16.8 million years ago.</title>
        <authorList>
            <person name="Catania T."/>
        </authorList>
    </citation>
    <scope>NUCLEOTIDE SEQUENCE</scope>
    <source>
        <strain evidence="2">S-191538</strain>
    </source>
</reference>
<protein>
    <submittedName>
        <fullName evidence="2">Uncharacterized protein</fullName>
    </submittedName>
</protein>
<evidence type="ECO:0000313" key="3">
    <source>
        <dbReference type="Proteomes" id="UP001177140"/>
    </source>
</evidence>
<feature type="compositionally biased region" description="Low complexity" evidence="1">
    <location>
        <begin position="1"/>
        <end position="16"/>
    </location>
</feature>
<evidence type="ECO:0000313" key="2">
    <source>
        <dbReference type="EMBL" id="MCL7040351.1"/>
    </source>
</evidence>
<dbReference type="InterPro" id="IPR008586">
    <property type="entry name" value="DUF868_pln"/>
</dbReference>
<dbReference type="Pfam" id="PF05910">
    <property type="entry name" value="DUF868"/>
    <property type="match status" value="1"/>
</dbReference>
<proteinExistence type="predicted"/>